<dbReference type="AlphaFoldDB" id="A0AAV0KZF3"/>
<reference evidence="2" key="1">
    <citation type="submission" date="2022-08" db="EMBL/GenBank/DDBJ databases">
        <authorList>
            <person name="Gutierrez-Valencia J."/>
        </authorList>
    </citation>
    <scope>NUCLEOTIDE SEQUENCE</scope>
</reference>
<proteinExistence type="predicted"/>
<gene>
    <name evidence="2" type="ORF">LITE_LOCUS20699</name>
    <name evidence="3" type="ORF">LITE_LOCUS20724</name>
</gene>
<accession>A0AAV0KZF3</accession>
<keyword evidence="4" id="KW-1185">Reference proteome</keyword>
<comment type="caution">
    <text evidence="2">The sequence shown here is derived from an EMBL/GenBank/DDBJ whole genome shotgun (WGS) entry which is preliminary data.</text>
</comment>
<dbReference type="Proteomes" id="UP001154282">
    <property type="component" value="Unassembled WGS sequence"/>
</dbReference>
<organism evidence="2 4">
    <name type="scientific">Linum tenue</name>
    <dbReference type="NCBI Taxonomy" id="586396"/>
    <lineage>
        <taxon>Eukaryota</taxon>
        <taxon>Viridiplantae</taxon>
        <taxon>Streptophyta</taxon>
        <taxon>Embryophyta</taxon>
        <taxon>Tracheophyta</taxon>
        <taxon>Spermatophyta</taxon>
        <taxon>Magnoliopsida</taxon>
        <taxon>eudicotyledons</taxon>
        <taxon>Gunneridae</taxon>
        <taxon>Pentapetalae</taxon>
        <taxon>rosids</taxon>
        <taxon>fabids</taxon>
        <taxon>Malpighiales</taxon>
        <taxon>Linaceae</taxon>
        <taxon>Linum</taxon>
    </lineage>
</organism>
<evidence type="ECO:0000313" key="3">
    <source>
        <dbReference type="EMBL" id="CAI0426284.1"/>
    </source>
</evidence>
<evidence type="ECO:0000256" key="1">
    <source>
        <dbReference type="SAM" id="MobiDB-lite"/>
    </source>
</evidence>
<dbReference type="EMBL" id="CAMGYJ010000005">
    <property type="protein sequence ID" value="CAI0426284.1"/>
    <property type="molecule type" value="Genomic_DNA"/>
</dbReference>
<dbReference type="EMBL" id="CAMGYJ010000005">
    <property type="protein sequence ID" value="CAI0426223.1"/>
    <property type="molecule type" value="Genomic_DNA"/>
</dbReference>
<evidence type="ECO:0000313" key="2">
    <source>
        <dbReference type="EMBL" id="CAI0426223.1"/>
    </source>
</evidence>
<evidence type="ECO:0000313" key="4">
    <source>
        <dbReference type="Proteomes" id="UP001154282"/>
    </source>
</evidence>
<sequence length="72" mass="8423">MQQRKRLRMLRGREDLHGLPLLTAGQPKAPDESTADAEWLREGERQRWAFRVRQQVSLRQRADSGAVERVVQ</sequence>
<protein>
    <submittedName>
        <fullName evidence="2">Uncharacterized protein</fullName>
    </submittedName>
</protein>
<name>A0AAV0KZF3_9ROSI</name>
<feature type="region of interest" description="Disordered" evidence="1">
    <location>
        <begin position="18"/>
        <end position="37"/>
    </location>
</feature>